<dbReference type="SFLD" id="SFLDG01067">
    <property type="entry name" value="SPASM/twitch_domain_containing"/>
    <property type="match status" value="1"/>
</dbReference>
<dbReference type="PANTHER" id="PTHR11228:SF7">
    <property type="entry name" value="PQQA PEPTIDE CYCLASE"/>
    <property type="match status" value="1"/>
</dbReference>
<keyword evidence="2" id="KW-0479">Metal-binding</keyword>
<dbReference type="SFLD" id="SFLDS00029">
    <property type="entry name" value="Radical_SAM"/>
    <property type="match status" value="1"/>
</dbReference>
<dbReference type="EMBL" id="JAJEQE010000042">
    <property type="protein sequence ID" value="MCC2149783.1"/>
    <property type="molecule type" value="Genomic_DNA"/>
</dbReference>
<dbReference type="Proteomes" id="UP001299235">
    <property type="component" value="Unassembled WGS sequence"/>
</dbReference>
<feature type="domain" description="Radical SAM core" evidence="5">
    <location>
        <begin position="16"/>
        <end position="235"/>
    </location>
</feature>
<evidence type="ECO:0000256" key="3">
    <source>
        <dbReference type="ARBA" id="ARBA00023004"/>
    </source>
</evidence>
<keyword evidence="7" id="KW-1185">Reference proteome</keyword>
<organism evidence="6 7">
    <name type="scientific">Hominisplanchenecus faecis</name>
    <dbReference type="NCBI Taxonomy" id="2885351"/>
    <lineage>
        <taxon>Bacteria</taxon>
        <taxon>Bacillati</taxon>
        <taxon>Bacillota</taxon>
        <taxon>Clostridia</taxon>
        <taxon>Lachnospirales</taxon>
        <taxon>Lachnospiraceae</taxon>
        <taxon>Hominisplanchenecus</taxon>
    </lineage>
</organism>
<sequence>MQGTISRRLWAKAGAERIPLTGAFELLPICNFACKMCYVRKSRAEVEKAGGLMDGKRWLEIAEDAAKCGLLFPLLTGGEPFLYEDFQEVFAGMQDLGMQVSINSNASRIDQNMARWLGRHTPTRINITLYGASEETYQKLCGNGESFLKVKNAVRWLKQYGVPIKLNASITPQNVQDLESMISYAKECQIPIQAATYMFPPIRRNAAMVGQNERLSPEEAALARVKTNFLTGDGDWFWRQAERFGRFQKGEERFRENSDEEKRCEDKKITDENVMTMHCRAGHCSFWVDWQGNLVNCGMYASAKISLKERSFAEAWKELVAQTEKVCCSPACIHCANRKICHPCIAMIAAECGEEKGCPEYLCRMHAAEAKVYQAVLEKWKSGCGDAEVFPVLF</sequence>
<dbReference type="SMART" id="SM00729">
    <property type="entry name" value="Elp3"/>
    <property type="match status" value="1"/>
</dbReference>
<keyword evidence="4" id="KW-0411">Iron-sulfur</keyword>
<accession>A0ABS8EX77</accession>
<dbReference type="PANTHER" id="PTHR11228">
    <property type="entry name" value="RADICAL SAM DOMAIN PROTEIN"/>
    <property type="match status" value="1"/>
</dbReference>
<keyword evidence="3" id="KW-0408">Iron</keyword>
<dbReference type="Gene3D" id="3.20.20.70">
    <property type="entry name" value="Aldolase class I"/>
    <property type="match status" value="1"/>
</dbReference>
<keyword evidence="1" id="KW-0949">S-adenosyl-L-methionine</keyword>
<name>A0ABS8EX77_9FIRM</name>
<reference evidence="6 7" key="1">
    <citation type="submission" date="2021-10" db="EMBL/GenBank/DDBJ databases">
        <title>Anaerobic single-cell dispensing facilitates the cultivation of human gut bacteria.</title>
        <authorList>
            <person name="Afrizal A."/>
        </authorList>
    </citation>
    <scope>NUCLEOTIDE SEQUENCE [LARGE SCALE GENOMIC DNA]</scope>
    <source>
        <strain evidence="6 7">CLA-AA-H246</strain>
    </source>
</reference>
<protein>
    <submittedName>
        <fullName evidence="6">Radical SAM protein</fullName>
    </submittedName>
</protein>
<dbReference type="SUPFAM" id="SSF102114">
    <property type="entry name" value="Radical SAM enzymes"/>
    <property type="match status" value="1"/>
</dbReference>
<proteinExistence type="predicted"/>
<evidence type="ECO:0000256" key="4">
    <source>
        <dbReference type="ARBA" id="ARBA00023014"/>
    </source>
</evidence>
<gene>
    <name evidence="6" type="ORF">LKD42_11045</name>
</gene>
<dbReference type="CDD" id="cd01335">
    <property type="entry name" value="Radical_SAM"/>
    <property type="match status" value="1"/>
</dbReference>
<evidence type="ECO:0000313" key="7">
    <source>
        <dbReference type="Proteomes" id="UP001299235"/>
    </source>
</evidence>
<dbReference type="Pfam" id="PF04055">
    <property type="entry name" value="Radical_SAM"/>
    <property type="match status" value="1"/>
</dbReference>
<dbReference type="RefSeq" id="WP_248835721.1">
    <property type="nucleotide sequence ID" value="NZ_JAJEQE010000042.1"/>
</dbReference>
<dbReference type="InterPro" id="IPR058240">
    <property type="entry name" value="rSAM_sf"/>
</dbReference>
<evidence type="ECO:0000259" key="5">
    <source>
        <dbReference type="PROSITE" id="PS51918"/>
    </source>
</evidence>
<dbReference type="InterPro" id="IPR007197">
    <property type="entry name" value="rSAM"/>
</dbReference>
<evidence type="ECO:0000313" key="6">
    <source>
        <dbReference type="EMBL" id="MCC2149783.1"/>
    </source>
</evidence>
<evidence type="ECO:0000256" key="1">
    <source>
        <dbReference type="ARBA" id="ARBA00022691"/>
    </source>
</evidence>
<dbReference type="PROSITE" id="PS51918">
    <property type="entry name" value="RADICAL_SAM"/>
    <property type="match status" value="1"/>
</dbReference>
<dbReference type="InterPro" id="IPR013785">
    <property type="entry name" value="Aldolase_TIM"/>
</dbReference>
<dbReference type="InterPro" id="IPR006638">
    <property type="entry name" value="Elp3/MiaA/NifB-like_rSAM"/>
</dbReference>
<dbReference type="InterPro" id="IPR050377">
    <property type="entry name" value="Radical_SAM_PqqE_MftC-like"/>
</dbReference>
<evidence type="ECO:0000256" key="2">
    <source>
        <dbReference type="ARBA" id="ARBA00022723"/>
    </source>
</evidence>
<comment type="caution">
    <text evidence="6">The sequence shown here is derived from an EMBL/GenBank/DDBJ whole genome shotgun (WGS) entry which is preliminary data.</text>
</comment>